<accession>A0ABP9AZ45</accession>
<organism evidence="3 4">
    <name type="scientific">Streptomyces sanyensis</name>
    <dbReference type="NCBI Taxonomy" id="568869"/>
    <lineage>
        <taxon>Bacteria</taxon>
        <taxon>Bacillati</taxon>
        <taxon>Actinomycetota</taxon>
        <taxon>Actinomycetes</taxon>
        <taxon>Kitasatosporales</taxon>
        <taxon>Streptomycetaceae</taxon>
        <taxon>Streptomyces</taxon>
    </lineage>
</organism>
<dbReference type="InterPro" id="IPR011010">
    <property type="entry name" value="DNA_brk_join_enz"/>
</dbReference>
<gene>
    <name evidence="3" type="ORF">GCM10023329_41860</name>
</gene>
<dbReference type="Proteomes" id="UP001501147">
    <property type="component" value="Unassembled WGS sequence"/>
</dbReference>
<keyword evidence="1" id="KW-0233">DNA recombination</keyword>
<sequence length="143" mass="15040">MVLGLGCGLRQGEVFGLGPADIDDERGVLHVRRQVRTVGGKQYAALPKGAGARGVDLPDSVARELKRHLAAFPPREVELPWGRPEAGESVVTVARWLGRSSPAVALGYCAHVMPEAGTKGRAVLDGLLDSRRPGGNCPDSPQG</sequence>
<dbReference type="Gene3D" id="1.10.443.10">
    <property type="entry name" value="Intergrase catalytic core"/>
    <property type="match status" value="1"/>
</dbReference>
<evidence type="ECO:0000313" key="3">
    <source>
        <dbReference type="EMBL" id="GAA4786637.1"/>
    </source>
</evidence>
<keyword evidence="4" id="KW-1185">Reference proteome</keyword>
<protein>
    <recommendedName>
        <fullName evidence="2">Tyr recombinase domain-containing protein</fullName>
    </recommendedName>
</protein>
<evidence type="ECO:0000259" key="2">
    <source>
        <dbReference type="PROSITE" id="PS51898"/>
    </source>
</evidence>
<dbReference type="InterPro" id="IPR002104">
    <property type="entry name" value="Integrase_catalytic"/>
</dbReference>
<name>A0ABP9AZ45_9ACTN</name>
<dbReference type="PROSITE" id="PS51898">
    <property type="entry name" value="TYR_RECOMBINASE"/>
    <property type="match status" value="1"/>
</dbReference>
<dbReference type="RefSeq" id="WP_345614964.1">
    <property type="nucleotide sequence ID" value="NZ_BAABJV010000012.1"/>
</dbReference>
<dbReference type="SUPFAM" id="SSF56349">
    <property type="entry name" value="DNA breaking-rejoining enzymes"/>
    <property type="match status" value="1"/>
</dbReference>
<comment type="caution">
    <text evidence="3">The sequence shown here is derived from an EMBL/GenBank/DDBJ whole genome shotgun (WGS) entry which is preliminary data.</text>
</comment>
<dbReference type="InterPro" id="IPR013762">
    <property type="entry name" value="Integrase-like_cat_sf"/>
</dbReference>
<reference evidence="4" key="1">
    <citation type="journal article" date="2019" name="Int. J. Syst. Evol. Microbiol.">
        <title>The Global Catalogue of Microorganisms (GCM) 10K type strain sequencing project: providing services to taxonomists for standard genome sequencing and annotation.</title>
        <authorList>
            <consortium name="The Broad Institute Genomics Platform"/>
            <consortium name="The Broad Institute Genome Sequencing Center for Infectious Disease"/>
            <person name="Wu L."/>
            <person name="Ma J."/>
        </authorList>
    </citation>
    <scope>NUCLEOTIDE SEQUENCE [LARGE SCALE GENOMIC DNA]</scope>
    <source>
        <strain evidence="4">JCM 18324</strain>
    </source>
</reference>
<feature type="domain" description="Tyr recombinase" evidence="2">
    <location>
        <begin position="1"/>
        <end position="143"/>
    </location>
</feature>
<evidence type="ECO:0000313" key="4">
    <source>
        <dbReference type="Proteomes" id="UP001501147"/>
    </source>
</evidence>
<proteinExistence type="predicted"/>
<evidence type="ECO:0000256" key="1">
    <source>
        <dbReference type="ARBA" id="ARBA00023172"/>
    </source>
</evidence>
<dbReference type="EMBL" id="BAABJV010000012">
    <property type="protein sequence ID" value="GAA4786637.1"/>
    <property type="molecule type" value="Genomic_DNA"/>
</dbReference>